<dbReference type="InterPro" id="IPR001162">
    <property type="entry name" value="UvrC_RNase_H_dom"/>
</dbReference>
<dbReference type="EMBL" id="LBVT01000002">
    <property type="protein sequence ID" value="KKQ92916.1"/>
    <property type="molecule type" value="Genomic_DNA"/>
</dbReference>
<dbReference type="Pfam" id="PF08459">
    <property type="entry name" value="UvrC_RNaseH_dom"/>
    <property type="match status" value="1"/>
</dbReference>
<dbReference type="InterPro" id="IPR038476">
    <property type="entry name" value="UvrC_RNase_H_dom_sf"/>
</dbReference>
<dbReference type="PANTHER" id="PTHR30562">
    <property type="entry name" value="UVRC/OXIDOREDUCTASE"/>
    <property type="match status" value="1"/>
</dbReference>
<reference evidence="3 4" key="1">
    <citation type="journal article" date="2015" name="Nature">
        <title>rRNA introns, odd ribosomes, and small enigmatic genomes across a large radiation of phyla.</title>
        <authorList>
            <person name="Brown C.T."/>
            <person name="Hug L.A."/>
            <person name="Thomas B.C."/>
            <person name="Sharon I."/>
            <person name="Castelle C.J."/>
            <person name="Singh A."/>
            <person name="Wilkins M.J."/>
            <person name="Williams K.H."/>
            <person name="Banfield J.F."/>
        </authorList>
    </citation>
    <scope>NUCLEOTIDE SEQUENCE [LARGE SCALE GENOMIC DNA]</scope>
</reference>
<dbReference type="GO" id="GO:0009381">
    <property type="term" value="F:excinuclease ABC activity"/>
    <property type="evidence" value="ECO:0007669"/>
    <property type="project" value="InterPro"/>
</dbReference>
<dbReference type="Pfam" id="PF01541">
    <property type="entry name" value="GIY-YIG"/>
    <property type="match status" value="1"/>
</dbReference>
<protein>
    <submittedName>
        <fullName evidence="3">Excinuclease ABC, C subunit</fullName>
    </submittedName>
</protein>
<dbReference type="PATRIC" id="fig|1618611.3.peg.46"/>
<dbReference type="InterPro" id="IPR035901">
    <property type="entry name" value="GIY-YIG_endonuc_sf"/>
</dbReference>
<dbReference type="SUPFAM" id="SSF82771">
    <property type="entry name" value="GIY-YIG endonuclease"/>
    <property type="match status" value="1"/>
</dbReference>
<feature type="domain" description="GIY-YIG" evidence="1">
    <location>
        <begin position="16"/>
        <end position="91"/>
    </location>
</feature>
<dbReference type="SMART" id="SM00465">
    <property type="entry name" value="GIYc"/>
    <property type="match status" value="1"/>
</dbReference>
<sequence length="399" mass="46248">MPILNKIIKKSKFFPNNPGIYWFSKNGKRIYIGKAASLKKRISSYFRSKDSRINMMVNEADNISFKKTNSVLEAVILEANAIKKYLPKYNIKEKDDRSFVYLVIPKEDFPKPFIARGREVEKYASRSNTFGPYQSYRILKTTLNLVRKIFPFSNCRPYQNKPCFDYQIGLCQGICIGAISKNDYQKNIKNLLLFFKGEHKRLIKKLKRENPEKIFVLHHINDVALINNSKFGNWDFGFGISAQRIEGYDISHFGGKEPVGAMVVFINGAADKSQYRLFKIKNTKNKFDDLAMLEEVLQRRFNHKEWQMPDIILIDGGKNQIVRTKKVLSELNIFIPIVGIAKILGHSGRAYSGDQLVFANVKPSVKKLLISSKIILQQVRNEAHRFAISFQRRRRSKFE</sequence>
<gene>
    <name evidence="3" type="ORF">UT16_C0002G0006</name>
</gene>
<dbReference type="CDD" id="cd10434">
    <property type="entry name" value="GIY-YIG_UvrC_Cho"/>
    <property type="match status" value="1"/>
</dbReference>
<dbReference type="InterPro" id="IPR000305">
    <property type="entry name" value="GIY-YIG_endonuc"/>
</dbReference>
<dbReference type="GO" id="GO:0006289">
    <property type="term" value="P:nucleotide-excision repair"/>
    <property type="evidence" value="ECO:0007669"/>
    <property type="project" value="InterPro"/>
</dbReference>
<dbReference type="GO" id="GO:0009380">
    <property type="term" value="C:excinuclease repair complex"/>
    <property type="evidence" value="ECO:0007669"/>
    <property type="project" value="TreeGrafter"/>
</dbReference>
<comment type="caution">
    <text evidence="3">The sequence shown here is derived from an EMBL/GenBank/DDBJ whole genome shotgun (WGS) entry which is preliminary data.</text>
</comment>
<accession>A0A0G0PUB4</accession>
<evidence type="ECO:0000313" key="4">
    <source>
        <dbReference type="Proteomes" id="UP000034706"/>
    </source>
</evidence>
<feature type="domain" description="UvrC family homology region profile" evidence="2">
    <location>
        <begin position="233"/>
        <end position="328"/>
    </location>
</feature>
<dbReference type="InterPro" id="IPR047296">
    <property type="entry name" value="GIY-YIG_UvrC_Cho"/>
</dbReference>
<organism evidence="3 4">
    <name type="scientific">Candidatus Azambacteria bacterium GW2011_GWA2_39_10</name>
    <dbReference type="NCBI Taxonomy" id="1618611"/>
    <lineage>
        <taxon>Bacteria</taxon>
        <taxon>Candidatus Azamiibacteriota</taxon>
    </lineage>
</organism>
<dbReference type="InterPro" id="IPR050066">
    <property type="entry name" value="UvrABC_protein_C"/>
</dbReference>
<dbReference type="Gene3D" id="3.40.1440.10">
    <property type="entry name" value="GIY-YIG endonuclease"/>
    <property type="match status" value="1"/>
</dbReference>
<dbReference type="PROSITE" id="PS50164">
    <property type="entry name" value="GIY_YIG"/>
    <property type="match status" value="1"/>
</dbReference>
<dbReference type="AlphaFoldDB" id="A0A0G0PUB4"/>
<proteinExistence type="predicted"/>
<dbReference type="PANTHER" id="PTHR30562:SF1">
    <property type="entry name" value="UVRABC SYSTEM PROTEIN C"/>
    <property type="match status" value="1"/>
</dbReference>
<evidence type="ECO:0000313" key="3">
    <source>
        <dbReference type="EMBL" id="KKQ92916.1"/>
    </source>
</evidence>
<evidence type="ECO:0000259" key="1">
    <source>
        <dbReference type="PROSITE" id="PS50164"/>
    </source>
</evidence>
<name>A0A0G0PUB4_9BACT</name>
<dbReference type="Gene3D" id="3.30.420.340">
    <property type="entry name" value="UvrC, RNAse H endonuclease domain"/>
    <property type="match status" value="1"/>
</dbReference>
<dbReference type="PROSITE" id="PS50165">
    <property type="entry name" value="UVRC"/>
    <property type="match status" value="1"/>
</dbReference>
<dbReference type="Proteomes" id="UP000034706">
    <property type="component" value="Unassembled WGS sequence"/>
</dbReference>
<evidence type="ECO:0000259" key="2">
    <source>
        <dbReference type="PROSITE" id="PS50165"/>
    </source>
</evidence>